<keyword evidence="3" id="KW-1185">Reference proteome</keyword>
<dbReference type="InterPro" id="IPR036390">
    <property type="entry name" value="WH_DNA-bd_sf"/>
</dbReference>
<name>A0A8T0D8C5_9TREM</name>
<dbReference type="InterPro" id="IPR036388">
    <property type="entry name" value="WH-like_DNA-bd_sf"/>
</dbReference>
<dbReference type="Proteomes" id="UP000699462">
    <property type="component" value="Unassembled WGS sequence"/>
</dbReference>
<dbReference type="EMBL" id="JTDF01011240">
    <property type="protein sequence ID" value="KAF8563626.1"/>
    <property type="molecule type" value="Genomic_DNA"/>
</dbReference>
<feature type="region of interest" description="Disordered" evidence="1">
    <location>
        <begin position="711"/>
        <end position="770"/>
    </location>
</feature>
<organism evidence="2 3">
    <name type="scientific">Paragonimus westermani</name>
    <dbReference type="NCBI Taxonomy" id="34504"/>
    <lineage>
        <taxon>Eukaryota</taxon>
        <taxon>Metazoa</taxon>
        <taxon>Spiralia</taxon>
        <taxon>Lophotrochozoa</taxon>
        <taxon>Platyhelminthes</taxon>
        <taxon>Trematoda</taxon>
        <taxon>Digenea</taxon>
        <taxon>Plagiorchiida</taxon>
        <taxon>Troglotremata</taxon>
        <taxon>Troglotrematidae</taxon>
        <taxon>Paragonimus</taxon>
    </lineage>
</organism>
<feature type="region of interest" description="Disordered" evidence="1">
    <location>
        <begin position="672"/>
        <end position="691"/>
    </location>
</feature>
<accession>A0A8T0D8C5</accession>
<reference evidence="2 3" key="1">
    <citation type="submission" date="2019-07" db="EMBL/GenBank/DDBJ databases">
        <title>Annotation for the trematode Paragonimus westermani.</title>
        <authorList>
            <person name="Choi Y.-J."/>
        </authorList>
    </citation>
    <scope>NUCLEOTIDE SEQUENCE [LARGE SCALE GENOMIC DNA]</scope>
    <source>
        <strain evidence="2">180907_Pwestermani</strain>
    </source>
</reference>
<dbReference type="AlphaFoldDB" id="A0A8T0D8C5"/>
<evidence type="ECO:0008006" key="4">
    <source>
        <dbReference type="Google" id="ProtNLM"/>
    </source>
</evidence>
<dbReference type="Gene3D" id="1.10.10.10">
    <property type="entry name" value="Winged helix-like DNA-binding domain superfamily/Winged helix DNA-binding domain"/>
    <property type="match status" value="1"/>
</dbReference>
<comment type="caution">
    <text evidence="2">The sequence shown here is derived from an EMBL/GenBank/DDBJ whole genome shotgun (WGS) entry which is preliminary data.</text>
</comment>
<protein>
    <recommendedName>
        <fullName evidence="4">HTH La-type RNA-binding domain-containing protein</fullName>
    </recommendedName>
</protein>
<dbReference type="SUPFAM" id="SSF46785">
    <property type="entry name" value="Winged helix' DNA-binding domain"/>
    <property type="match status" value="1"/>
</dbReference>
<proteinExistence type="predicted"/>
<sequence length="802" mass="85707">MDPVCLGDTCDPVNAQLVCSPLLTTTTMGDSSVIKLVLKPSVGAMAHDHNQSASGCTGQMPHFLSFSTDLGDRQTDFEVVRYEELLSMFPEPKPAGRLDAGLLPNGKAYAPKSFSREQYLLFPSKLSYILYFTHHYFSRENLQSDSTFRSMLVNQRILPLERLIQAPRLKFVSATQEEVAQALVHSNILCIEDIGGGVRGVCRRDRFPSGESWASISAPVVASSVYPTVLDSQFPMRISEVNSECVMNEQLRVKNQFPVDFNPSEHPLHGVHRTDAPVATANSACLPSDMPPMLPPTTNSQAVLTTEAVPSNAATCPNLALPNTRATDSAMPGFQSEVTARSPDNFFSGPQQSLVFDPTSVVFNSSLCGMQNCNANLSAAVHQVPELPNVPVLPVRQPQTFGHYFINPSGHVSGGYPPAFIHGSPGGSPANYAVATALTSPQMASAPTFGGNLYTSHSSQFAPFGTHQPNAAFAAVCAAMTQQQQHAYIHTNLPSTVHPQTHPFPSAAAVQSAFPFYYTPQSVHLAHLQRPPTQRFPHGPVYPLQAYSYQTAALMDNSAQVTPETLGEFGKPDGVMSYQNAHQMTTTGVAYPLLLQTQIPFTSATHSSYNSISVDSRLAAATAGMHIQRPLPPARRGLNAFGLGPWPMVITTTCNSTAFGGNSALGAGAQCNTDPVETSTDHIDAKSTKNVKPVDASDSLLHTGTLVESDGIVTASSPSNGHKVDRTVETSNVPDSQGDTPYDSVTKEKPTKVTSAEDSEDSASSGIGEMHSVCSSSTCDACAVSCKLVSLKPKSEGYPMNS</sequence>
<gene>
    <name evidence="2" type="ORF">P879_10487</name>
</gene>
<evidence type="ECO:0000313" key="2">
    <source>
        <dbReference type="EMBL" id="KAF8563626.1"/>
    </source>
</evidence>
<feature type="compositionally biased region" description="Polar residues" evidence="1">
    <location>
        <begin position="729"/>
        <end position="739"/>
    </location>
</feature>
<dbReference type="OrthoDB" id="10046764at2759"/>
<evidence type="ECO:0000313" key="3">
    <source>
        <dbReference type="Proteomes" id="UP000699462"/>
    </source>
</evidence>
<evidence type="ECO:0000256" key="1">
    <source>
        <dbReference type="SAM" id="MobiDB-lite"/>
    </source>
</evidence>